<feature type="domain" description="HTH marR-type" evidence="4">
    <location>
        <begin position="40"/>
        <end position="76"/>
    </location>
</feature>
<name>A0A164MJG5_9NOCA</name>
<proteinExistence type="predicted"/>
<dbReference type="GO" id="GO:0003700">
    <property type="term" value="F:DNA-binding transcription factor activity"/>
    <property type="evidence" value="ECO:0007669"/>
    <property type="project" value="InterPro"/>
</dbReference>
<dbReference type="Gene3D" id="1.10.287.160">
    <property type="entry name" value="HR1 repeat"/>
    <property type="match status" value="1"/>
</dbReference>
<keyword evidence="2" id="KW-0238">DNA-binding</keyword>
<dbReference type="PANTHER" id="PTHR38465:SF2">
    <property type="entry name" value="HTH-TYPE TRANSCRIPTIONAL REGULATOR MMPR5"/>
    <property type="match status" value="1"/>
</dbReference>
<protein>
    <submittedName>
        <fullName evidence="5">MarR family transcriptional regulator</fullName>
    </submittedName>
</protein>
<dbReference type="PANTHER" id="PTHR38465">
    <property type="entry name" value="HTH-TYPE TRANSCRIPTIONAL REGULATOR MJ1563-RELATED"/>
    <property type="match status" value="1"/>
</dbReference>
<dbReference type="Pfam" id="PF12802">
    <property type="entry name" value="MarR_2"/>
    <property type="match status" value="1"/>
</dbReference>
<dbReference type="InterPro" id="IPR000835">
    <property type="entry name" value="HTH_MarR-typ"/>
</dbReference>
<keyword evidence="3" id="KW-0804">Transcription</keyword>
<sequence>MSPEEAEFVGRMGLLFEMLGGSRTMGRVYGWLMICDPPEQSLPELAEALSVSKASVSTTARQLQEGGLLERLPSAGRRHTYRVTAGGFTAVMNVQLARMQMGVATAEFGLSMLGAERAEQRERLQDFRDFYQFCAQDYRDEFMQRWIDYRAARRRS</sequence>
<dbReference type="SUPFAM" id="SSF46785">
    <property type="entry name" value="Winged helix' DNA-binding domain"/>
    <property type="match status" value="1"/>
</dbReference>
<dbReference type="STRING" id="455432.AWN90_32750"/>
<evidence type="ECO:0000256" key="1">
    <source>
        <dbReference type="ARBA" id="ARBA00023015"/>
    </source>
</evidence>
<dbReference type="InterPro" id="IPR036388">
    <property type="entry name" value="WH-like_DNA-bd_sf"/>
</dbReference>
<keyword evidence="6" id="KW-1185">Reference proteome</keyword>
<evidence type="ECO:0000313" key="6">
    <source>
        <dbReference type="Proteomes" id="UP000076512"/>
    </source>
</evidence>
<gene>
    <name evidence="5" type="ORF">AWN90_32750</name>
</gene>
<accession>A0A164MJG5</accession>
<dbReference type="Proteomes" id="UP000076512">
    <property type="component" value="Unassembled WGS sequence"/>
</dbReference>
<dbReference type="AlphaFoldDB" id="A0A164MJG5"/>
<reference evidence="5 6" key="1">
    <citation type="submission" date="2016-04" db="EMBL/GenBank/DDBJ databases">
        <authorList>
            <person name="Evans L.H."/>
            <person name="Alamgir A."/>
            <person name="Owens N."/>
            <person name="Weber N.D."/>
            <person name="Virtaneva K."/>
            <person name="Barbian K."/>
            <person name="Babar A."/>
            <person name="Rosenke K."/>
        </authorList>
    </citation>
    <scope>NUCLEOTIDE SEQUENCE [LARGE SCALE GENOMIC DNA]</scope>
    <source>
        <strain evidence="5 6">IFM 0406</strain>
    </source>
</reference>
<evidence type="ECO:0000259" key="4">
    <source>
        <dbReference type="Pfam" id="PF12802"/>
    </source>
</evidence>
<organism evidence="5 6">
    <name type="scientific">Nocardia terpenica</name>
    <dbReference type="NCBI Taxonomy" id="455432"/>
    <lineage>
        <taxon>Bacteria</taxon>
        <taxon>Bacillati</taxon>
        <taxon>Actinomycetota</taxon>
        <taxon>Actinomycetes</taxon>
        <taxon>Mycobacteriales</taxon>
        <taxon>Nocardiaceae</taxon>
        <taxon>Nocardia</taxon>
    </lineage>
</organism>
<dbReference type="Gene3D" id="1.10.10.10">
    <property type="entry name" value="Winged helix-like DNA-binding domain superfamily/Winged helix DNA-binding domain"/>
    <property type="match status" value="1"/>
</dbReference>
<evidence type="ECO:0000256" key="3">
    <source>
        <dbReference type="ARBA" id="ARBA00023163"/>
    </source>
</evidence>
<dbReference type="OrthoDB" id="67158at2"/>
<evidence type="ECO:0000313" key="5">
    <source>
        <dbReference type="EMBL" id="KZM73412.1"/>
    </source>
</evidence>
<dbReference type="InterPro" id="IPR036390">
    <property type="entry name" value="WH_DNA-bd_sf"/>
</dbReference>
<dbReference type="GO" id="GO:0003677">
    <property type="term" value="F:DNA binding"/>
    <property type="evidence" value="ECO:0007669"/>
    <property type="project" value="UniProtKB-KW"/>
</dbReference>
<comment type="caution">
    <text evidence="5">The sequence shown here is derived from an EMBL/GenBank/DDBJ whole genome shotgun (WGS) entry which is preliminary data.</text>
</comment>
<evidence type="ECO:0000256" key="2">
    <source>
        <dbReference type="ARBA" id="ARBA00023125"/>
    </source>
</evidence>
<keyword evidence="1" id="KW-0805">Transcription regulation</keyword>
<dbReference type="EMBL" id="LWGR01000007">
    <property type="protein sequence ID" value="KZM73412.1"/>
    <property type="molecule type" value="Genomic_DNA"/>
</dbReference>
<dbReference type="RefSeq" id="WP_067590719.1">
    <property type="nucleotide sequence ID" value="NZ_JABMCZ010000001.1"/>
</dbReference>
<dbReference type="InterPro" id="IPR052362">
    <property type="entry name" value="HTH-GbsR_regulator"/>
</dbReference>